<sequence>MNLGKITVITPPDKLFNLTISYLLVNPSAFIKQQFQTILSHSIDDLNVFIYDQEETDVSWLLSVAQQVDIVIIDVDNCTDITKQFITFMIAQPNAHYITKDETTPYNLISKNRIYDLDGIVDQLKDEEEDADE</sequence>
<dbReference type="EMBL" id="LR796187">
    <property type="protein sequence ID" value="CAB4125107.1"/>
    <property type="molecule type" value="Genomic_DNA"/>
</dbReference>
<name>A0A6J7WHA7_9CAUD</name>
<organism evidence="2">
    <name type="scientific">uncultured Caudovirales phage</name>
    <dbReference type="NCBI Taxonomy" id="2100421"/>
    <lineage>
        <taxon>Viruses</taxon>
        <taxon>Duplodnaviria</taxon>
        <taxon>Heunggongvirae</taxon>
        <taxon>Uroviricota</taxon>
        <taxon>Caudoviricetes</taxon>
        <taxon>Peduoviridae</taxon>
        <taxon>Maltschvirus</taxon>
        <taxon>Maltschvirus maltsch</taxon>
    </lineage>
</organism>
<evidence type="ECO:0000313" key="1">
    <source>
        <dbReference type="EMBL" id="CAB4125107.1"/>
    </source>
</evidence>
<accession>A0A6J7WHA7</accession>
<dbReference type="EMBL" id="LR798231">
    <property type="protein sequence ID" value="CAB5208671.1"/>
    <property type="molecule type" value="Genomic_DNA"/>
</dbReference>
<protein>
    <submittedName>
        <fullName evidence="2">Uncharacterized protein</fullName>
    </submittedName>
</protein>
<gene>
    <name evidence="2" type="ORF">UFOVP181_113</name>
    <name evidence="1" type="ORF">UFOVP57_49</name>
</gene>
<reference evidence="2" key="1">
    <citation type="submission" date="2020-05" db="EMBL/GenBank/DDBJ databases">
        <authorList>
            <person name="Chiriac C."/>
            <person name="Salcher M."/>
            <person name="Ghai R."/>
            <person name="Kavagutti S V."/>
        </authorList>
    </citation>
    <scope>NUCLEOTIDE SEQUENCE</scope>
</reference>
<evidence type="ECO:0000313" key="2">
    <source>
        <dbReference type="EMBL" id="CAB5208671.1"/>
    </source>
</evidence>
<proteinExistence type="predicted"/>